<accession>A0A167NAH2</accession>
<evidence type="ECO:0000313" key="2">
    <source>
        <dbReference type="EMBL" id="KZO97513.1"/>
    </source>
</evidence>
<feature type="compositionally biased region" description="Basic and acidic residues" evidence="1">
    <location>
        <begin position="293"/>
        <end position="302"/>
    </location>
</feature>
<feature type="compositionally biased region" description="Polar residues" evidence="1">
    <location>
        <begin position="252"/>
        <end position="262"/>
    </location>
</feature>
<evidence type="ECO:0000256" key="1">
    <source>
        <dbReference type="SAM" id="MobiDB-lite"/>
    </source>
</evidence>
<proteinExistence type="predicted"/>
<sequence length="316" mass="34679">MADLPLAVRTTLRRRKTSPQETIKHSKDPSTTTGSLLARVSHSMSLNMTRMSQRQRSVLRKKPSKKMQERPKKLPEEEKQRRRSLSAEPVAAAGIPEKRRRGSIDEKERRQHKKLHKKRRSIETGVFAGPDGGPGQIGVPVDYENESSPEEGHAQDNTEEEITSPQATRLTPENQAQDAHEPHIEHPPQATYGASGWAPAVVEAQRSAQAQEGGEPRKGGQSQAQAKGAPYGTDWRTADVPGGARTAEKRNSGSGTLNSPGSPVSPRKRTPSLLRRMRGEAKVVSGRLAMDTGKMEQGRLMKEGYVGGEYNPEPAE</sequence>
<dbReference type="AlphaFoldDB" id="A0A167NAH2"/>
<protein>
    <submittedName>
        <fullName evidence="2">Uncharacterized protein</fullName>
    </submittedName>
</protein>
<organism evidence="2 3">
    <name type="scientific">Calocera viscosa (strain TUFC12733)</name>
    <dbReference type="NCBI Taxonomy" id="1330018"/>
    <lineage>
        <taxon>Eukaryota</taxon>
        <taxon>Fungi</taxon>
        <taxon>Dikarya</taxon>
        <taxon>Basidiomycota</taxon>
        <taxon>Agaricomycotina</taxon>
        <taxon>Dacrymycetes</taxon>
        <taxon>Dacrymycetales</taxon>
        <taxon>Dacrymycetaceae</taxon>
        <taxon>Calocera</taxon>
    </lineage>
</organism>
<gene>
    <name evidence="2" type="ORF">CALVIDRAFT_70959</name>
</gene>
<keyword evidence="3" id="KW-1185">Reference proteome</keyword>
<feature type="compositionally biased region" description="Basic and acidic residues" evidence="1">
    <location>
        <begin position="66"/>
        <end position="80"/>
    </location>
</feature>
<dbReference type="OrthoDB" id="3268823at2759"/>
<feature type="compositionally biased region" description="Polar residues" evidence="1">
    <location>
        <begin position="42"/>
        <end position="56"/>
    </location>
</feature>
<evidence type="ECO:0000313" key="3">
    <source>
        <dbReference type="Proteomes" id="UP000076738"/>
    </source>
</evidence>
<name>A0A167NAH2_CALVF</name>
<feature type="compositionally biased region" description="Polar residues" evidence="1">
    <location>
        <begin position="163"/>
        <end position="177"/>
    </location>
</feature>
<feature type="compositionally biased region" description="Basic residues" evidence="1">
    <location>
        <begin position="110"/>
        <end position="120"/>
    </location>
</feature>
<feature type="region of interest" description="Disordered" evidence="1">
    <location>
        <begin position="1"/>
        <end position="316"/>
    </location>
</feature>
<reference evidence="2 3" key="1">
    <citation type="journal article" date="2016" name="Mol. Biol. Evol.">
        <title>Comparative Genomics of Early-Diverging Mushroom-Forming Fungi Provides Insights into the Origins of Lignocellulose Decay Capabilities.</title>
        <authorList>
            <person name="Nagy L.G."/>
            <person name="Riley R."/>
            <person name="Tritt A."/>
            <person name="Adam C."/>
            <person name="Daum C."/>
            <person name="Floudas D."/>
            <person name="Sun H."/>
            <person name="Yadav J.S."/>
            <person name="Pangilinan J."/>
            <person name="Larsson K.H."/>
            <person name="Matsuura K."/>
            <person name="Barry K."/>
            <person name="Labutti K."/>
            <person name="Kuo R."/>
            <person name="Ohm R.A."/>
            <person name="Bhattacharya S.S."/>
            <person name="Shirouzu T."/>
            <person name="Yoshinaga Y."/>
            <person name="Martin F.M."/>
            <person name="Grigoriev I.V."/>
            <person name="Hibbett D.S."/>
        </authorList>
    </citation>
    <scope>NUCLEOTIDE SEQUENCE [LARGE SCALE GENOMIC DNA]</scope>
    <source>
        <strain evidence="2 3">TUFC12733</strain>
    </source>
</reference>
<dbReference type="EMBL" id="KV417279">
    <property type="protein sequence ID" value="KZO97513.1"/>
    <property type="molecule type" value="Genomic_DNA"/>
</dbReference>
<dbReference type="Proteomes" id="UP000076738">
    <property type="component" value="Unassembled WGS sequence"/>
</dbReference>